<dbReference type="EMBL" id="KV417480">
    <property type="protein sequence ID" value="KZP34511.1"/>
    <property type="molecule type" value="Genomic_DNA"/>
</dbReference>
<reference evidence="1 2" key="1">
    <citation type="journal article" date="2016" name="Mol. Biol. Evol.">
        <title>Comparative Genomics of Early-Diverging Mushroom-Forming Fungi Provides Insights into the Origins of Lignocellulose Decay Capabilities.</title>
        <authorList>
            <person name="Nagy L.G."/>
            <person name="Riley R."/>
            <person name="Tritt A."/>
            <person name="Adam C."/>
            <person name="Daum C."/>
            <person name="Floudas D."/>
            <person name="Sun H."/>
            <person name="Yadav J.S."/>
            <person name="Pangilinan J."/>
            <person name="Larsson K.H."/>
            <person name="Matsuura K."/>
            <person name="Barry K."/>
            <person name="Labutti K."/>
            <person name="Kuo R."/>
            <person name="Ohm R.A."/>
            <person name="Bhattacharya S.S."/>
            <person name="Shirouzu T."/>
            <person name="Yoshinaga Y."/>
            <person name="Martin F.M."/>
            <person name="Grigoriev I.V."/>
            <person name="Hibbett D.S."/>
        </authorList>
    </citation>
    <scope>NUCLEOTIDE SEQUENCE [LARGE SCALE GENOMIC DNA]</scope>
    <source>
        <strain evidence="1 2">CBS 109695</strain>
    </source>
</reference>
<dbReference type="Proteomes" id="UP000076532">
    <property type="component" value="Unassembled WGS sequence"/>
</dbReference>
<dbReference type="AlphaFoldDB" id="A0A166X7Z4"/>
<sequence length="142" mass="15693">MADASKIGAKHYIECSARTVDDVRESCSTSLVPHCSTAPGKMCLKYVSACKLPGPGILAAAELLSVSLSPLHHSPVRFMPYMSLYNVQQPPNDGRRRRVESRRTLGLRSGRQPRIFCHLCLFHARLYAHAKIAHNTPDVLLA</sequence>
<keyword evidence="2" id="KW-1185">Reference proteome</keyword>
<organism evidence="1 2">
    <name type="scientific">Athelia psychrophila</name>
    <dbReference type="NCBI Taxonomy" id="1759441"/>
    <lineage>
        <taxon>Eukaryota</taxon>
        <taxon>Fungi</taxon>
        <taxon>Dikarya</taxon>
        <taxon>Basidiomycota</taxon>
        <taxon>Agaricomycotina</taxon>
        <taxon>Agaricomycetes</taxon>
        <taxon>Agaricomycetidae</taxon>
        <taxon>Atheliales</taxon>
        <taxon>Atheliaceae</taxon>
        <taxon>Athelia</taxon>
    </lineage>
</organism>
<evidence type="ECO:0000313" key="2">
    <source>
        <dbReference type="Proteomes" id="UP000076532"/>
    </source>
</evidence>
<name>A0A166X7Z4_9AGAM</name>
<protein>
    <submittedName>
        <fullName evidence="1">Uncharacterized protein</fullName>
    </submittedName>
</protein>
<accession>A0A166X7Z4</accession>
<gene>
    <name evidence="1" type="ORF">FIBSPDRAFT_10498</name>
</gene>
<proteinExistence type="predicted"/>
<evidence type="ECO:0000313" key="1">
    <source>
        <dbReference type="EMBL" id="KZP34511.1"/>
    </source>
</evidence>